<feature type="chain" id="PRO_5039435198" description="Bifunctional metallophosphatase/5'-nucleotidase" evidence="3">
    <location>
        <begin position="29"/>
        <end position="783"/>
    </location>
</feature>
<dbReference type="Pfam" id="PF02872">
    <property type="entry name" value="5_nucleotid_C"/>
    <property type="match status" value="1"/>
</dbReference>
<organism evidence="6 7">
    <name type="scientific">Lachnoclostridium phytofermentans</name>
    <dbReference type="NCBI Taxonomy" id="66219"/>
    <lineage>
        <taxon>Bacteria</taxon>
        <taxon>Bacillati</taxon>
        <taxon>Bacillota</taxon>
        <taxon>Clostridia</taxon>
        <taxon>Lachnospirales</taxon>
        <taxon>Lachnospiraceae</taxon>
    </lineage>
</organism>
<comment type="caution">
    <text evidence="6">The sequence shown here is derived from an EMBL/GenBank/DDBJ whole genome shotgun (WGS) entry which is preliminary data.</text>
</comment>
<feature type="non-terminal residue" evidence="6">
    <location>
        <position position="783"/>
    </location>
</feature>
<evidence type="ECO:0000256" key="1">
    <source>
        <dbReference type="ARBA" id="ARBA00022729"/>
    </source>
</evidence>
<dbReference type="InterPro" id="IPR006179">
    <property type="entry name" value="5_nucleotidase/apyrase"/>
</dbReference>
<evidence type="ECO:0000259" key="5">
    <source>
        <dbReference type="Pfam" id="PF02872"/>
    </source>
</evidence>
<evidence type="ECO:0000256" key="2">
    <source>
        <dbReference type="SAM" id="MobiDB-lite"/>
    </source>
</evidence>
<dbReference type="PROSITE" id="PS51257">
    <property type="entry name" value="PROKAR_LIPOPROTEIN"/>
    <property type="match status" value="1"/>
</dbReference>
<dbReference type="GO" id="GO:0009166">
    <property type="term" value="P:nucleotide catabolic process"/>
    <property type="evidence" value="ECO:0007669"/>
    <property type="project" value="InterPro"/>
</dbReference>
<name>A0A3D2X680_9FIRM</name>
<dbReference type="PANTHER" id="PTHR11575">
    <property type="entry name" value="5'-NUCLEOTIDASE-RELATED"/>
    <property type="match status" value="1"/>
</dbReference>
<dbReference type="InterPro" id="IPR008334">
    <property type="entry name" value="5'-Nucleotdase_C"/>
</dbReference>
<protein>
    <recommendedName>
        <fullName evidence="8">Bifunctional metallophosphatase/5'-nucleotidase</fullName>
    </recommendedName>
</protein>
<reference evidence="6 7" key="1">
    <citation type="journal article" date="2018" name="Nat. Biotechnol.">
        <title>A standardized bacterial taxonomy based on genome phylogeny substantially revises the tree of life.</title>
        <authorList>
            <person name="Parks D.H."/>
            <person name="Chuvochina M."/>
            <person name="Waite D.W."/>
            <person name="Rinke C."/>
            <person name="Skarshewski A."/>
            <person name="Chaumeil P.A."/>
            <person name="Hugenholtz P."/>
        </authorList>
    </citation>
    <scope>NUCLEOTIDE SEQUENCE [LARGE SCALE GENOMIC DNA]</scope>
    <source>
        <strain evidence="6">UBA11728</strain>
    </source>
</reference>
<dbReference type="Pfam" id="PF00149">
    <property type="entry name" value="Metallophos"/>
    <property type="match status" value="1"/>
</dbReference>
<dbReference type="SUPFAM" id="SSF56300">
    <property type="entry name" value="Metallo-dependent phosphatases"/>
    <property type="match status" value="1"/>
</dbReference>
<feature type="domain" description="5'-Nucleotidase C-terminal" evidence="5">
    <location>
        <begin position="425"/>
        <end position="616"/>
    </location>
</feature>
<sequence>MAYRTMKKYLKKTITALLAVAMTAGCVAAGVPGKQALAATTDKVKQEKSSTVSQEDTKENTTGTSNKDNADTKKNEKDKLKFRFILTTDLHGTVSSVDYIGGTNFPNSGLSRAYQLIEKAREEVGKSNTITLDAGDVLFDASMEYIMNQDSDVVQPIYQAMSLVGYDAITLGNHDFDYGKDYLLQQLAGSGLMDKVVVSNLKDSKDNSYPFLQNMIITRDAVTESGKKVSINIGIIGETIPTLSTKTDDYTGIWKTEDIVENVRKESKLLKEQGADIVVALVHSGFGEEEPEAMATNAAYALTKIDEVDVVFCGHEHNAFPNPKANLSYNSMSGVDPVNGIVNGKVMVMAQNLGRSIGVADLTLEYDQTADQFEIVSQKGSNRLVSDYKTTENKAIVDCLSEWKEEMESYRSQEVATLKDGVTIQNFYSLLEDSSALQLQNDARIAYARRYIERFDKTYANYPVIAAASNYSYGANSANDYVNISGKVKQSDLFTLQSYRQYTCIYTITGAQLREWMEWCAGMYNTLDPNDKEGSMLISDEWADQWQNYSVFDGIYYTIDPYVAPRYNVNGIKINNTKRITELTLNGKPVTDDMEFIIASNSLSSLANTNPLFKWAKTQMVRNLYRTQVLVTEFLQNEMKAGAYEPVIDNNWKLNLKKDQKFILRLPAMADDLTKSKNWYEKTLVKTDEYNYYLCSKKEDYKVNEPHIVVAPGILDPVASGYEIYVDAFSSAGIKSVKYMLGEQTLDNGEWRIARTVDNHKFKVFNNSKCSILVEDNNGAKKL</sequence>
<proteinExistence type="predicted"/>
<evidence type="ECO:0000313" key="6">
    <source>
        <dbReference type="EMBL" id="HCL02414.1"/>
    </source>
</evidence>
<evidence type="ECO:0008006" key="8">
    <source>
        <dbReference type="Google" id="ProtNLM"/>
    </source>
</evidence>
<feature type="domain" description="Calcineurin-like phosphoesterase" evidence="4">
    <location>
        <begin position="82"/>
        <end position="318"/>
    </location>
</feature>
<dbReference type="Gene3D" id="3.60.21.10">
    <property type="match status" value="1"/>
</dbReference>
<dbReference type="PRINTS" id="PR01607">
    <property type="entry name" value="APYRASEFAMLY"/>
</dbReference>
<feature type="compositionally biased region" description="Polar residues" evidence="2">
    <location>
        <begin position="49"/>
        <end position="67"/>
    </location>
</feature>
<dbReference type="InterPro" id="IPR029052">
    <property type="entry name" value="Metallo-depent_PP-like"/>
</dbReference>
<dbReference type="SUPFAM" id="SSF55816">
    <property type="entry name" value="5'-nucleotidase (syn. UDP-sugar hydrolase), C-terminal domain"/>
    <property type="match status" value="1"/>
</dbReference>
<evidence type="ECO:0000256" key="3">
    <source>
        <dbReference type="SAM" id="SignalP"/>
    </source>
</evidence>
<feature type="signal peptide" evidence="3">
    <location>
        <begin position="1"/>
        <end position="28"/>
    </location>
</feature>
<evidence type="ECO:0000259" key="4">
    <source>
        <dbReference type="Pfam" id="PF00149"/>
    </source>
</evidence>
<dbReference type="Gene3D" id="3.90.780.10">
    <property type="entry name" value="5'-Nucleotidase, C-terminal domain"/>
    <property type="match status" value="1"/>
</dbReference>
<dbReference type="GO" id="GO:0030288">
    <property type="term" value="C:outer membrane-bounded periplasmic space"/>
    <property type="evidence" value="ECO:0007669"/>
    <property type="project" value="TreeGrafter"/>
</dbReference>
<dbReference type="EMBL" id="DPVV01000274">
    <property type="protein sequence ID" value="HCL02414.1"/>
    <property type="molecule type" value="Genomic_DNA"/>
</dbReference>
<evidence type="ECO:0000313" key="7">
    <source>
        <dbReference type="Proteomes" id="UP000262969"/>
    </source>
</evidence>
<accession>A0A3D2X680</accession>
<dbReference type="PANTHER" id="PTHR11575:SF6">
    <property type="entry name" value="2',3'-CYCLIC-NUCLEOTIDE 2'-PHOSPHODIESTERASE_3'-NUCLEOTIDASE"/>
    <property type="match status" value="1"/>
</dbReference>
<gene>
    <name evidence="6" type="ORF">DHW61_08365</name>
</gene>
<dbReference type="GO" id="GO:0016787">
    <property type="term" value="F:hydrolase activity"/>
    <property type="evidence" value="ECO:0007669"/>
    <property type="project" value="InterPro"/>
</dbReference>
<dbReference type="InterPro" id="IPR036907">
    <property type="entry name" value="5'-Nucleotdase_C_sf"/>
</dbReference>
<feature type="region of interest" description="Disordered" evidence="2">
    <location>
        <begin position="40"/>
        <end position="73"/>
    </location>
</feature>
<dbReference type="AlphaFoldDB" id="A0A3D2X680"/>
<dbReference type="InterPro" id="IPR004843">
    <property type="entry name" value="Calcineurin-like_PHP"/>
</dbReference>
<dbReference type="Proteomes" id="UP000262969">
    <property type="component" value="Unassembled WGS sequence"/>
</dbReference>
<keyword evidence="1 3" id="KW-0732">Signal</keyword>